<organism evidence="1 2">
    <name type="scientific">Candidatus Phycosocius spiralis</name>
    <dbReference type="NCBI Taxonomy" id="2815099"/>
    <lineage>
        <taxon>Bacteria</taxon>
        <taxon>Pseudomonadati</taxon>
        <taxon>Pseudomonadota</taxon>
        <taxon>Alphaproteobacteria</taxon>
        <taxon>Caulobacterales</taxon>
        <taxon>Caulobacterales incertae sedis</taxon>
        <taxon>Candidatus Phycosocius</taxon>
    </lineage>
</organism>
<dbReference type="EMBL" id="BPFZ01000004">
    <property type="protein sequence ID" value="GIU66787.1"/>
    <property type="molecule type" value="Genomic_DNA"/>
</dbReference>
<dbReference type="Proteomes" id="UP001161064">
    <property type="component" value="Unassembled WGS sequence"/>
</dbReference>
<evidence type="ECO:0000313" key="2">
    <source>
        <dbReference type="Proteomes" id="UP001161064"/>
    </source>
</evidence>
<dbReference type="InterPro" id="IPR008929">
    <property type="entry name" value="Chondroitin_lyas"/>
</dbReference>
<dbReference type="RefSeq" id="WP_284359416.1">
    <property type="nucleotide sequence ID" value="NZ_BPFZ01000004.1"/>
</dbReference>
<evidence type="ECO:0000313" key="1">
    <source>
        <dbReference type="EMBL" id="GIU66787.1"/>
    </source>
</evidence>
<protein>
    <recommendedName>
        <fullName evidence="3">Heparinase</fullName>
    </recommendedName>
</protein>
<reference evidence="1" key="2">
    <citation type="journal article" date="2023" name="ISME Commun">
        <title>Characterization of a bloom-associated alphaproteobacterial lineage, 'Candidatus Phycosocius': insights into freshwater algal-bacterial interactions.</title>
        <authorList>
            <person name="Tanabe Y."/>
            <person name="Yamaguchi H."/>
            <person name="Yoshida M."/>
            <person name="Kai A."/>
            <person name="Okazaki Y."/>
        </authorList>
    </citation>
    <scope>NUCLEOTIDE SEQUENCE</scope>
    <source>
        <strain evidence="1">BOTRYCO-1</strain>
    </source>
</reference>
<proteinExistence type="predicted"/>
<evidence type="ECO:0008006" key="3">
    <source>
        <dbReference type="Google" id="ProtNLM"/>
    </source>
</evidence>
<keyword evidence="2" id="KW-1185">Reference proteome</keyword>
<dbReference type="Gene3D" id="1.50.10.100">
    <property type="entry name" value="Chondroitin AC/alginate lyase"/>
    <property type="match status" value="1"/>
</dbReference>
<comment type="caution">
    <text evidence="1">The sequence shown here is derived from an EMBL/GenBank/DDBJ whole genome shotgun (WGS) entry which is preliminary data.</text>
</comment>
<gene>
    <name evidence="1" type="ORF">PsB1_0941</name>
</gene>
<name>A0ABQ4PUU8_9PROT</name>
<reference evidence="1" key="1">
    <citation type="submission" date="2021-05" db="EMBL/GenBank/DDBJ databases">
        <authorList>
            <person name="Tanabe Y."/>
        </authorList>
    </citation>
    <scope>NUCLEOTIDE SEQUENCE</scope>
    <source>
        <strain evidence="1">BOTRYCO-1</strain>
    </source>
</reference>
<sequence>MSTQPSSLSGTSLVAWFGQEWRNMVKAAWKRDEELVIPAHWYRLTDIRPANREEGEALARGLAPVRAGLGNFDPVKGPFHVPASFNTAWAVSFEFLRDLSTLEDHFVPIVETWLPHWFENHPNATPNALSRLTLDMVGLSNNEHIICRGRRVLNWLAHLLPISHQLTPASQARIWAFFLADVRCLCSDGRGFLSQLRSAFVPTNRRVLWMRACAILGVQACAPGMLAQDVVDGAVGCIDELICPDGMFADGSILGTLSATADLAMLTKIEAIEPIFQRAAQAIATLTRGDGSLVTFGNQHGFRGLVEAILGSHDWRRSTILKTGSIGFLEIGDLRIWTRGCSSPGYHGPLIEVEWQGQILFTTGDEYGSALRFDCPAHLSKPQCRRRDEDDNVTLEVSCRVDVAGQHYTCIRTITVSADHNLIKVQDLLFPEAGGGIPQRVYGYFLLGQNCQTVICKDGQSALIQLPSGVTWRLRTCSLQIIAEGLSNYSKGGISQHLLMCLLGDQSSRREIDMRWELQLEDKA</sequence>
<accession>A0ABQ4PUU8</accession>